<reference evidence="2" key="1">
    <citation type="submission" date="2018-02" db="EMBL/GenBank/DDBJ databases">
        <title>Rhizophora mucronata_Transcriptome.</title>
        <authorList>
            <person name="Meera S.P."/>
            <person name="Sreeshan A."/>
            <person name="Augustine A."/>
        </authorList>
    </citation>
    <scope>NUCLEOTIDE SEQUENCE</scope>
    <source>
        <tissue evidence="2">Leaf</tissue>
    </source>
</reference>
<dbReference type="AlphaFoldDB" id="A0A2P2JQX4"/>
<keyword evidence="1" id="KW-0472">Membrane</keyword>
<name>A0A2P2JQX4_RHIMU</name>
<dbReference type="EMBL" id="GGEC01015375">
    <property type="protein sequence ID" value="MBW95858.1"/>
    <property type="molecule type" value="Transcribed_RNA"/>
</dbReference>
<organism evidence="2">
    <name type="scientific">Rhizophora mucronata</name>
    <name type="common">Asiatic mangrove</name>
    <dbReference type="NCBI Taxonomy" id="61149"/>
    <lineage>
        <taxon>Eukaryota</taxon>
        <taxon>Viridiplantae</taxon>
        <taxon>Streptophyta</taxon>
        <taxon>Embryophyta</taxon>
        <taxon>Tracheophyta</taxon>
        <taxon>Spermatophyta</taxon>
        <taxon>Magnoliopsida</taxon>
        <taxon>eudicotyledons</taxon>
        <taxon>Gunneridae</taxon>
        <taxon>Pentapetalae</taxon>
        <taxon>rosids</taxon>
        <taxon>fabids</taxon>
        <taxon>Malpighiales</taxon>
        <taxon>Rhizophoraceae</taxon>
        <taxon>Rhizophora</taxon>
    </lineage>
</organism>
<evidence type="ECO:0000256" key="1">
    <source>
        <dbReference type="SAM" id="Phobius"/>
    </source>
</evidence>
<keyword evidence="1" id="KW-0812">Transmembrane</keyword>
<proteinExistence type="predicted"/>
<feature type="transmembrane region" description="Helical" evidence="1">
    <location>
        <begin position="12"/>
        <end position="34"/>
    </location>
</feature>
<keyword evidence="1" id="KW-1133">Transmembrane helix</keyword>
<protein>
    <submittedName>
        <fullName evidence="2">Isopentenyl diphosphate isomerase</fullName>
    </submittedName>
</protein>
<accession>A0A2P2JQX4</accession>
<sequence>MQSLFIDCKFMACMSWVLILEYIWSCLFLFSLFLSYN</sequence>
<dbReference type="GO" id="GO:0016853">
    <property type="term" value="F:isomerase activity"/>
    <property type="evidence" value="ECO:0007669"/>
    <property type="project" value="UniProtKB-KW"/>
</dbReference>
<keyword evidence="2" id="KW-0413">Isomerase</keyword>
<evidence type="ECO:0000313" key="2">
    <source>
        <dbReference type="EMBL" id="MBW95858.1"/>
    </source>
</evidence>